<accession>A0A7T0BXE4</accession>
<dbReference type="SUPFAM" id="SSF53756">
    <property type="entry name" value="UDP-Glycosyltransferase/glycogen phosphorylase"/>
    <property type="match status" value="1"/>
</dbReference>
<dbReference type="InterPro" id="IPR051199">
    <property type="entry name" value="LPS_LOS_Heptosyltrfase"/>
</dbReference>
<dbReference type="CDD" id="cd03789">
    <property type="entry name" value="GT9_LPS_heptosyltransferase"/>
    <property type="match status" value="1"/>
</dbReference>
<keyword evidence="5" id="KW-0328">Glycosyltransferase</keyword>
<keyword evidence="6 13" id="KW-0808">Transferase</keyword>
<evidence type="ECO:0000256" key="7">
    <source>
        <dbReference type="ARBA" id="ARBA00022985"/>
    </source>
</evidence>
<proteinExistence type="predicted"/>
<evidence type="ECO:0000256" key="9">
    <source>
        <dbReference type="ARBA" id="ARBA00044041"/>
    </source>
</evidence>
<evidence type="ECO:0000256" key="10">
    <source>
        <dbReference type="ARBA" id="ARBA00044190"/>
    </source>
</evidence>
<dbReference type="PANTHER" id="PTHR30160">
    <property type="entry name" value="TETRAACYLDISACCHARIDE 4'-KINASE-RELATED"/>
    <property type="match status" value="1"/>
</dbReference>
<keyword evidence="7" id="KW-0448">Lipopolysaccharide biosynthesis</keyword>
<evidence type="ECO:0000256" key="11">
    <source>
        <dbReference type="ARBA" id="ARBA00044330"/>
    </source>
</evidence>
<protein>
    <recommendedName>
        <fullName evidence="10">Lipopolysaccharide heptosyltransferase 1</fullName>
        <ecNumber evidence="9">2.4.99.23</ecNumber>
    </recommendedName>
    <alternativeName>
        <fullName evidence="11">ADP-heptose:lipopolysaccharide heptosyltransferase I</fullName>
    </alternativeName>
</protein>
<organism evidence="13 14">
    <name type="scientific">Candidatus Nitronauta litoralis</name>
    <dbReference type="NCBI Taxonomy" id="2705533"/>
    <lineage>
        <taxon>Bacteria</taxon>
        <taxon>Pseudomonadati</taxon>
        <taxon>Nitrospinota/Tectimicrobiota group</taxon>
        <taxon>Nitrospinota</taxon>
        <taxon>Nitrospinia</taxon>
        <taxon>Nitrospinales</taxon>
        <taxon>Nitrospinaceae</taxon>
        <taxon>Candidatus Nitronauta</taxon>
    </lineage>
</organism>
<keyword evidence="4" id="KW-0997">Cell inner membrane</keyword>
<dbReference type="GO" id="GO:0005886">
    <property type="term" value="C:plasma membrane"/>
    <property type="evidence" value="ECO:0007669"/>
    <property type="project" value="UniProtKB-SubCell"/>
</dbReference>
<dbReference type="Gene3D" id="3.40.50.2000">
    <property type="entry name" value="Glycogen Phosphorylase B"/>
    <property type="match status" value="2"/>
</dbReference>
<dbReference type="InterPro" id="IPR011908">
    <property type="entry name" value="LipoPS_heptosylTferase-I"/>
</dbReference>
<dbReference type="AlphaFoldDB" id="A0A7T0BXE4"/>
<evidence type="ECO:0000256" key="3">
    <source>
        <dbReference type="ARBA" id="ARBA00022475"/>
    </source>
</evidence>
<dbReference type="PANTHER" id="PTHR30160:SF1">
    <property type="entry name" value="LIPOPOLYSACCHARIDE 1,2-N-ACETYLGLUCOSAMINETRANSFERASE-RELATED"/>
    <property type="match status" value="1"/>
</dbReference>
<evidence type="ECO:0000256" key="6">
    <source>
        <dbReference type="ARBA" id="ARBA00022679"/>
    </source>
</evidence>
<dbReference type="Pfam" id="PF01075">
    <property type="entry name" value="Glyco_transf_9"/>
    <property type="match status" value="1"/>
</dbReference>
<evidence type="ECO:0000313" key="13">
    <source>
        <dbReference type="EMBL" id="QPJ62710.1"/>
    </source>
</evidence>
<evidence type="ECO:0000256" key="5">
    <source>
        <dbReference type="ARBA" id="ARBA00022676"/>
    </source>
</evidence>
<sequence length="367" mass="40914">MHPTFEKILIVKLSSLGDIAHSLPVLCSLRKNYPKAHIAWAVESKFSDFLENHPDLDEIIEVQTQKWRRHWTPSSFMEAWGLIKSIRETEFDLVIDLQGLIKSSLITGFSGVAKRLGFQKNDCREPLSAWATNIKAPGTGHIPHIIDKNMALLEPLGVFREEPRFRVTTCKEASLYIEQQLAPTLKGETTKPVALHAGVGYPTKAWPLERFAALADHIHREFDAPILLTWGPQDRDRAEGIGKLMKEPFALAPETASLQHALALYQKLRLFICGDTGPLHLCVALNIPTVSIYGPTDPARNGPYGPIHEVLVKPQECSFCFKRTCPTEMECMKAVEVEDMLTAVRRRLQLAAGASTSGLTEGDIYGT</sequence>
<comment type="pathway">
    <text evidence="2">Bacterial outer membrane biogenesis; LPS core biosynthesis.</text>
</comment>
<keyword evidence="8" id="KW-0472">Membrane</keyword>
<comment type="subcellular location">
    <subcellularLocation>
        <location evidence="1">Cell inner membrane</location>
        <topology evidence="1">Peripheral membrane protein</topology>
        <orientation evidence="1">Cytoplasmic side</orientation>
    </subcellularLocation>
</comment>
<reference evidence="13 14" key="1">
    <citation type="submission" date="2020-02" db="EMBL/GenBank/DDBJ databases">
        <title>Genomic and physiological characterization of two novel Nitrospinaceae genera.</title>
        <authorList>
            <person name="Mueller A.J."/>
            <person name="Jung M.-Y."/>
            <person name="Strachan C.R."/>
            <person name="Herbold C.W."/>
            <person name="Kirkegaard R.H."/>
            <person name="Daims H."/>
        </authorList>
    </citation>
    <scope>NUCLEOTIDE SEQUENCE [LARGE SCALE GENOMIC DNA]</scope>
    <source>
        <strain evidence="13">EB</strain>
    </source>
</reference>
<dbReference type="Proteomes" id="UP000594688">
    <property type="component" value="Chromosome"/>
</dbReference>
<evidence type="ECO:0000256" key="4">
    <source>
        <dbReference type="ARBA" id="ARBA00022519"/>
    </source>
</evidence>
<dbReference type="GO" id="GO:0008713">
    <property type="term" value="F:ADP-heptose-lipopolysaccharide heptosyltransferase activity"/>
    <property type="evidence" value="ECO:0007669"/>
    <property type="project" value="TreeGrafter"/>
</dbReference>
<comment type="catalytic activity">
    <reaction evidence="12">
        <text>an alpha-Kdo-(2-&gt;4)-alpha-Kdo-(2-&gt;6)-lipid A + ADP-L-glycero-beta-D-manno-heptose = an L-alpha-D-Hep-(1-&gt;5)-[alpha-Kdo-(2-&gt;4)]-alpha-Kdo-(2-&gt;6)-lipid A + ADP + H(+)</text>
        <dbReference type="Rhea" id="RHEA:74067"/>
        <dbReference type="ChEBI" id="CHEBI:15378"/>
        <dbReference type="ChEBI" id="CHEBI:61506"/>
        <dbReference type="ChEBI" id="CHEBI:176431"/>
        <dbReference type="ChEBI" id="CHEBI:193068"/>
        <dbReference type="ChEBI" id="CHEBI:456216"/>
        <dbReference type="EC" id="2.4.99.23"/>
    </reaction>
</comment>
<keyword evidence="3" id="KW-1003">Cell membrane</keyword>
<dbReference type="KEGG" id="nli:G3M70_12825"/>
<evidence type="ECO:0000256" key="8">
    <source>
        <dbReference type="ARBA" id="ARBA00023136"/>
    </source>
</evidence>
<evidence type="ECO:0000256" key="1">
    <source>
        <dbReference type="ARBA" id="ARBA00004515"/>
    </source>
</evidence>
<name>A0A7T0BXE4_9BACT</name>
<evidence type="ECO:0000256" key="2">
    <source>
        <dbReference type="ARBA" id="ARBA00004713"/>
    </source>
</evidence>
<dbReference type="InterPro" id="IPR002201">
    <property type="entry name" value="Glyco_trans_9"/>
</dbReference>
<dbReference type="NCBIfam" id="TIGR02193">
    <property type="entry name" value="heptsyl_trn_I"/>
    <property type="match status" value="1"/>
</dbReference>
<evidence type="ECO:0000256" key="12">
    <source>
        <dbReference type="ARBA" id="ARBA00049201"/>
    </source>
</evidence>
<dbReference type="GO" id="GO:0009244">
    <property type="term" value="P:lipopolysaccharide core region biosynthetic process"/>
    <property type="evidence" value="ECO:0007669"/>
    <property type="project" value="InterPro"/>
</dbReference>
<dbReference type="EMBL" id="CP048685">
    <property type="protein sequence ID" value="QPJ62710.1"/>
    <property type="molecule type" value="Genomic_DNA"/>
</dbReference>
<dbReference type="GO" id="GO:0005829">
    <property type="term" value="C:cytosol"/>
    <property type="evidence" value="ECO:0007669"/>
    <property type="project" value="TreeGrafter"/>
</dbReference>
<gene>
    <name evidence="13" type="primary">waaC</name>
    <name evidence="13" type="ORF">G3M70_12825</name>
</gene>
<dbReference type="EC" id="2.4.99.23" evidence="9"/>
<evidence type="ECO:0000313" key="14">
    <source>
        <dbReference type="Proteomes" id="UP000594688"/>
    </source>
</evidence>